<sequence length="201" mass="22234">MIGPERPNPTAARSRGELAAMIRAGAEPKWRLFFGHRARIPGVVDEACLSQWWPAEFRIGSITYFTAEHWMMVSKAQLFGDSDAWARVLSTRDPAVAKRAGRNACDFDETTWAAVRFGLVVAGNYAKFAQNSDLRAFLAGTAGEVLVEASPYDRVWGVGLAASHRDVRDPAAWPGLNLLGFALMRVREELMARPDHTEETS</sequence>
<dbReference type="eggNOG" id="COG3236">
    <property type="taxonomic scope" value="Bacteria"/>
</dbReference>
<dbReference type="HOGENOM" id="CLU_084247_1_0_11"/>
<evidence type="ECO:0000313" key="4">
    <source>
        <dbReference type="EMBL" id="ACU71836.1"/>
    </source>
</evidence>
<organism evidence="4 5">
    <name type="scientific">Catenulispora acidiphila (strain DSM 44928 / JCM 14897 / NBRC 102108 / NRRL B-24433 / ID139908)</name>
    <dbReference type="NCBI Taxonomy" id="479433"/>
    <lineage>
        <taxon>Bacteria</taxon>
        <taxon>Bacillati</taxon>
        <taxon>Actinomycetota</taxon>
        <taxon>Actinomycetes</taxon>
        <taxon>Catenulisporales</taxon>
        <taxon>Catenulisporaceae</taxon>
        <taxon>Catenulispora</taxon>
    </lineage>
</organism>
<dbReference type="InParanoid" id="C7Q2U4"/>
<comment type="catalytic activity">
    <reaction evidence="2">
        <text>2,5-diamino-6-hydroxy-4-(5-phosphoribosylamino)-pyrimidine + H2O = 2,5,6-triamino-4-hydroxypyrimidine + D-ribose 5-phosphate</text>
        <dbReference type="Rhea" id="RHEA:23436"/>
        <dbReference type="ChEBI" id="CHEBI:15377"/>
        <dbReference type="ChEBI" id="CHEBI:58614"/>
        <dbReference type="ChEBI" id="CHEBI:78346"/>
        <dbReference type="ChEBI" id="CHEBI:137796"/>
    </reaction>
</comment>
<gene>
    <name evidence="4" type="ordered locus">Caci_2927</name>
</gene>
<reference evidence="4 5" key="1">
    <citation type="journal article" date="2009" name="Stand. Genomic Sci.">
        <title>Complete genome sequence of Catenulispora acidiphila type strain (ID 139908).</title>
        <authorList>
            <person name="Copeland A."/>
            <person name="Lapidus A."/>
            <person name="Glavina Del Rio T."/>
            <person name="Nolan M."/>
            <person name="Lucas S."/>
            <person name="Chen F."/>
            <person name="Tice H."/>
            <person name="Cheng J.F."/>
            <person name="Bruce D."/>
            <person name="Goodwin L."/>
            <person name="Pitluck S."/>
            <person name="Mikhailova N."/>
            <person name="Pati A."/>
            <person name="Ivanova N."/>
            <person name="Mavromatis K."/>
            <person name="Chen A."/>
            <person name="Palaniappan K."/>
            <person name="Chain P."/>
            <person name="Land M."/>
            <person name="Hauser L."/>
            <person name="Chang Y.J."/>
            <person name="Jeffries C.D."/>
            <person name="Chertkov O."/>
            <person name="Brettin T."/>
            <person name="Detter J.C."/>
            <person name="Han C."/>
            <person name="Ali Z."/>
            <person name="Tindall B.J."/>
            <person name="Goker M."/>
            <person name="Bristow J."/>
            <person name="Eisen J.A."/>
            <person name="Markowitz V."/>
            <person name="Hugenholtz P."/>
            <person name="Kyrpides N.C."/>
            <person name="Klenk H.P."/>
        </authorList>
    </citation>
    <scope>NUCLEOTIDE SEQUENCE [LARGE SCALE GENOMIC DNA]</scope>
    <source>
        <strain evidence="5">DSM 44928 / JCM 14897 / NBRC 102108 / NRRL B-24433 / ID139908</strain>
    </source>
</reference>
<comment type="catalytic activity">
    <reaction evidence="1">
        <text>5-amino-6-(5-phospho-D-ribosylamino)uracil + H2O = 5,6-diaminouracil + D-ribose 5-phosphate</text>
        <dbReference type="Rhea" id="RHEA:55020"/>
        <dbReference type="ChEBI" id="CHEBI:15377"/>
        <dbReference type="ChEBI" id="CHEBI:46252"/>
        <dbReference type="ChEBI" id="CHEBI:58453"/>
        <dbReference type="ChEBI" id="CHEBI:78346"/>
    </reaction>
</comment>
<dbReference type="SUPFAM" id="SSF143990">
    <property type="entry name" value="YbiA-like"/>
    <property type="match status" value="1"/>
</dbReference>
<proteinExistence type="predicted"/>
<dbReference type="RefSeq" id="WP_012787129.1">
    <property type="nucleotide sequence ID" value="NC_013131.1"/>
</dbReference>
<dbReference type="AlphaFoldDB" id="C7Q2U4"/>
<protein>
    <recommendedName>
        <fullName evidence="3">NADAR domain-containing protein</fullName>
    </recommendedName>
</protein>
<evidence type="ECO:0000256" key="2">
    <source>
        <dbReference type="ARBA" id="ARBA00000751"/>
    </source>
</evidence>
<dbReference type="EMBL" id="CP001700">
    <property type="protein sequence ID" value="ACU71836.1"/>
    <property type="molecule type" value="Genomic_DNA"/>
</dbReference>
<evidence type="ECO:0000313" key="5">
    <source>
        <dbReference type="Proteomes" id="UP000000851"/>
    </source>
</evidence>
<keyword evidence="5" id="KW-1185">Reference proteome</keyword>
<dbReference type="KEGG" id="cai:Caci_2927"/>
<dbReference type="Proteomes" id="UP000000851">
    <property type="component" value="Chromosome"/>
</dbReference>
<dbReference type="STRING" id="479433.Caci_2927"/>
<accession>C7Q2U4</accession>
<dbReference type="InterPro" id="IPR037238">
    <property type="entry name" value="YbiA-like_sf"/>
</dbReference>
<name>C7Q2U4_CATAD</name>
<evidence type="ECO:0000259" key="3">
    <source>
        <dbReference type="Pfam" id="PF08719"/>
    </source>
</evidence>
<dbReference type="NCBIfam" id="TIGR02464">
    <property type="entry name" value="ribofla_fusion"/>
    <property type="match status" value="1"/>
</dbReference>
<evidence type="ECO:0000256" key="1">
    <source>
        <dbReference type="ARBA" id="ARBA00000022"/>
    </source>
</evidence>
<feature type="domain" description="NADAR" evidence="3">
    <location>
        <begin position="45"/>
        <end position="190"/>
    </location>
</feature>
<dbReference type="Gene3D" id="1.10.357.40">
    <property type="entry name" value="YbiA-like"/>
    <property type="match status" value="1"/>
</dbReference>
<dbReference type="InterPro" id="IPR012816">
    <property type="entry name" value="NADAR"/>
</dbReference>
<dbReference type="Pfam" id="PF08719">
    <property type="entry name" value="NADAR"/>
    <property type="match status" value="1"/>
</dbReference>
<dbReference type="CDD" id="cd15457">
    <property type="entry name" value="NADAR"/>
    <property type="match status" value="1"/>
</dbReference>